<dbReference type="SUPFAM" id="SSF68989">
    <property type="entry name" value="Hemolysin expression modulating protein HHA"/>
    <property type="match status" value="1"/>
</dbReference>
<comment type="similarity">
    <text evidence="1">Belongs to the Hha/YmoA/Cnu family.</text>
</comment>
<evidence type="ECO:0000313" key="3">
    <source>
        <dbReference type="Proteomes" id="UP000050523"/>
    </source>
</evidence>
<reference evidence="2 3" key="1">
    <citation type="submission" date="2015-09" db="EMBL/GenBank/DDBJ databases">
        <title>Genome announcement of multiple Pseudomonas syringae strains.</title>
        <authorList>
            <person name="Thakur S."/>
            <person name="Wang P.W."/>
            <person name="Gong Y."/>
            <person name="Weir B.S."/>
            <person name="Guttman D.S."/>
        </authorList>
    </citation>
    <scope>NUCLEOTIDE SEQUENCE [LARGE SCALE GENOMIC DNA]</scope>
    <source>
        <strain evidence="2 3">ICMP9151</strain>
    </source>
</reference>
<protein>
    <submittedName>
        <fullName evidence="2">Invertase</fullName>
    </submittedName>
</protein>
<dbReference type="Proteomes" id="UP000050523">
    <property type="component" value="Unassembled WGS sequence"/>
</dbReference>
<dbReference type="EMBL" id="LJRO01000179">
    <property type="protein sequence ID" value="KPZ01411.1"/>
    <property type="molecule type" value="Genomic_DNA"/>
</dbReference>
<gene>
    <name evidence="2" type="ORF">ALO43_200183</name>
</gene>
<dbReference type="InterPro" id="IPR007985">
    <property type="entry name" value="Hemolysn_expr_modulating_HHA"/>
</dbReference>
<dbReference type="Pfam" id="PF05321">
    <property type="entry name" value="HHA"/>
    <property type="match status" value="1"/>
</dbReference>
<evidence type="ECO:0000256" key="1">
    <source>
        <dbReference type="ARBA" id="ARBA00010526"/>
    </source>
</evidence>
<dbReference type="RefSeq" id="WP_157062294.1">
    <property type="nucleotide sequence ID" value="NZ_LJRO01000179.1"/>
</dbReference>
<dbReference type="InterPro" id="IPR036666">
    <property type="entry name" value="HHA_sf"/>
</dbReference>
<accession>A0AA40P4S9</accession>
<organism evidence="2 3">
    <name type="scientific">Pseudomonas tremae</name>
    <dbReference type="NCBI Taxonomy" id="200454"/>
    <lineage>
        <taxon>Bacteria</taxon>
        <taxon>Pseudomonadati</taxon>
        <taxon>Pseudomonadota</taxon>
        <taxon>Gammaproteobacteria</taxon>
        <taxon>Pseudomonadales</taxon>
        <taxon>Pseudomonadaceae</taxon>
        <taxon>Pseudomonas</taxon>
    </lineage>
</organism>
<dbReference type="Gene3D" id="1.20.1280.40">
    <property type="entry name" value="HHA"/>
    <property type="match status" value="1"/>
</dbReference>
<sequence length="67" mass="7783">MNKQAYLLKFRRCSNQETLDFMVERLLKKVTADEALSVLAAADHRGVEIATGRSFDKIPPYLWRQIE</sequence>
<evidence type="ECO:0000313" key="2">
    <source>
        <dbReference type="EMBL" id="KPZ01411.1"/>
    </source>
</evidence>
<dbReference type="AlphaFoldDB" id="A0AA40P4S9"/>
<proteinExistence type="inferred from homology"/>
<comment type="caution">
    <text evidence="2">The sequence shown here is derived from an EMBL/GenBank/DDBJ whole genome shotgun (WGS) entry which is preliminary data.</text>
</comment>
<name>A0AA40P4S9_9PSED</name>